<feature type="compositionally biased region" description="Low complexity" evidence="2">
    <location>
        <begin position="209"/>
        <end position="268"/>
    </location>
</feature>
<feature type="region of interest" description="Disordered" evidence="2">
    <location>
        <begin position="483"/>
        <end position="525"/>
    </location>
</feature>
<feature type="region of interest" description="Disordered" evidence="2">
    <location>
        <begin position="200"/>
        <end position="268"/>
    </location>
</feature>
<evidence type="ECO:0000313" key="4">
    <source>
        <dbReference type="EMBL" id="CDW80160.1"/>
    </source>
</evidence>
<feature type="compositionally biased region" description="Low complexity" evidence="2">
    <location>
        <begin position="483"/>
        <end position="515"/>
    </location>
</feature>
<gene>
    <name evidence="4" type="primary">Contig18386.g19527</name>
    <name evidence="4" type="ORF">STYLEM_9156</name>
</gene>
<evidence type="ECO:0000256" key="2">
    <source>
        <dbReference type="SAM" id="MobiDB-lite"/>
    </source>
</evidence>
<dbReference type="InterPro" id="IPR042470">
    <property type="entry name" value="RMI1_N_C_sf"/>
</dbReference>
<accession>A0A078AD41</accession>
<evidence type="ECO:0000259" key="3">
    <source>
        <dbReference type="Pfam" id="PF08585"/>
    </source>
</evidence>
<protein>
    <recommendedName>
        <fullName evidence="3">RecQ mediated genome instability protein 1 OB-fold domain-containing protein</fullName>
    </recommendedName>
</protein>
<dbReference type="InterPro" id="IPR013894">
    <property type="entry name" value="RMI1_OB"/>
</dbReference>
<feature type="domain" description="RecQ mediated genome instability protein 1 OB-fold" evidence="3">
    <location>
        <begin position="73"/>
        <end position="193"/>
    </location>
</feature>
<dbReference type="Gene3D" id="2.40.50.770">
    <property type="entry name" value="RecQ-mediated genome instability protein Rmi1, C-terminal domain"/>
    <property type="match status" value="1"/>
</dbReference>
<dbReference type="InParanoid" id="A0A078AD41"/>
<dbReference type="Proteomes" id="UP000039865">
    <property type="component" value="Unassembled WGS sequence"/>
</dbReference>
<evidence type="ECO:0000256" key="1">
    <source>
        <dbReference type="SAM" id="Coils"/>
    </source>
</evidence>
<proteinExistence type="predicted"/>
<dbReference type="Pfam" id="PF08585">
    <property type="entry name" value="RMI1_N_C"/>
    <property type="match status" value="1"/>
</dbReference>
<sequence>MNNNNNFSSNSTQLLQQLYKKNLYLKQSWLDNQFSRGLRTEAQIISAFSKEPNIAEAVNQTMLKKFDFNKELKVTTLNVSMIVQIQQAFNIGVSKRDQDEDVNLEEDDKDEDKFENKYLDPGALKEKKKINRDASRMMKITFTDGLNTFDAFEEERLKHIDCFGQGQKFLLKAGIEVRRGMCLLKNDKISYFGDIPIIPPNKQEEKKNNFFNQPNQNSNSNNRYNNANSNSQIKNTNQANNQNINSNNINPTGGQNRQNNQNFTNNTQLGYSENKLQNQNQNTYQNNRQQTNNAPANNWNISDKQQQSYNNQQYGKGPNQSNQKQLKEVQTSYNYADFQSLGSLNQSSGLNSSNNQRNQSVNNINIQSDSFKLSSNYSYNNSSMNKSITNQQPQTYNAPLYAKTAQRLEQMDNQKQKNGVNNMQFQENSEEINIDELEDLVNELSYENDQKANESAIYDYNAYIDSQRVQQHQQVQQRISNNIVPSSSNSKNQQNNYQYKQAQPQQQTKQQQKFQQMDDDNDSEFSEICFIDID</sequence>
<evidence type="ECO:0000313" key="5">
    <source>
        <dbReference type="Proteomes" id="UP000039865"/>
    </source>
</evidence>
<reference evidence="4 5" key="1">
    <citation type="submission" date="2014-06" db="EMBL/GenBank/DDBJ databases">
        <authorList>
            <person name="Swart Estienne"/>
        </authorList>
    </citation>
    <scope>NUCLEOTIDE SEQUENCE [LARGE SCALE GENOMIC DNA]</scope>
    <source>
        <strain evidence="4 5">130c</strain>
    </source>
</reference>
<dbReference type="AlphaFoldDB" id="A0A078AD41"/>
<keyword evidence="1" id="KW-0175">Coiled coil</keyword>
<dbReference type="EMBL" id="CCKQ01008695">
    <property type="protein sequence ID" value="CDW80160.1"/>
    <property type="molecule type" value="Genomic_DNA"/>
</dbReference>
<name>A0A078AD41_STYLE</name>
<feature type="coiled-coil region" evidence="1">
    <location>
        <begin position="427"/>
        <end position="454"/>
    </location>
</feature>
<keyword evidence="5" id="KW-1185">Reference proteome</keyword>
<organism evidence="4 5">
    <name type="scientific">Stylonychia lemnae</name>
    <name type="common">Ciliate</name>
    <dbReference type="NCBI Taxonomy" id="5949"/>
    <lineage>
        <taxon>Eukaryota</taxon>
        <taxon>Sar</taxon>
        <taxon>Alveolata</taxon>
        <taxon>Ciliophora</taxon>
        <taxon>Intramacronucleata</taxon>
        <taxon>Spirotrichea</taxon>
        <taxon>Stichotrichia</taxon>
        <taxon>Sporadotrichida</taxon>
        <taxon>Oxytrichidae</taxon>
        <taxon>Stylonychinae</taxon>
        <taxon>Stylonychia</taxon>
    </lineage>
</organism>